<proteinExistence type="predicted"/>
<evidence type="ECO:0000259" key="3">
    <source>
        <dbReference type="Pfam" id="PF01103"/>
    </source>
</evidence>
<dbReference type="EMBL" id="CP136426">
    <property type="protein sequence ID" value="WOC51883.1"/>
    <property type="molecule type" value="Genomic_DNA"/>
</dbReference>
<dbReference type="AlphaFoldDB" id="A0AAU0F267"/>
<accession>A0AAU0F267</accession>
<dbReference type="RefSeq" id="WP_327983560.1">
    <property type="nucleotide sequence ID" value="NZ_CP136426.1"/>
</dbReference>
<gene>
    <name evidence="4" type="ORF">BPO_1236</name>
</gene>
<organism evidence="4 5">
    <name type="scientific">Bergeyella porcorum</name>
    <dbReference type="NCBI Taxonomy" id="1735111"/>
    <lineage>
        <taxon>Bacteria</taxon>
        <taxon>Pseudomonadati</taxon>
        <taxon>Bacteroidota</taxon>
        <taxon>Flavobacteriia</taxon>
        <taxon>Flavobacteriales</taxon>
        <taxon>Weeksellaceae</taxon>
        <taxon>Bergeyella</taxon>
    </lineage>
</organism>
<dbReference type="KEGG" id="bpor:BPO_1236"/>
<sequence>MDKPYLQRAIEQQLIFGPTYAYTYTNTMLPMANTIYYRGFVDLAGSLTGLLTGANVKNGNQKTLSGVPFSQYAKMEHDFRYYHQISSKQKIATRLIAGVAYPYGNSEFIPFSRQFFSGGSNSVRAFRARALGQVAMIHDCQMAHNTALTKLVILN</sequence>
<evidence type="ECO:0000313" key="4">
    <source>
        <dbReference type="EMBL" id="WOC51883.1"/>
    </source>
</evidence>
<evidence type="ECO:0000256" key="2">
    <source>
        <dbReference type="ARBA" id="ARBA00023136"/>
    </source>
</evidence>
<feature type="domain" description="Bacterial surface antigen (D15)" evidence="3">
    <location>
        <begin position="70"/>
        <end position="135"/>
    </location>
</feature>
<dbReference type="Gene3D" id="2.40.160.50">
    <property type="entry name" value="membrane protein fhac: a member of the omp85/tpsb transporter family"/>
    <property type="match status" value="1"/>
</dbReference>
<evidence type="ECO:0000313" key="5">
    <source>
        <dbReference type="Proteomes" id="UP001432059"/>
    </source>
</evidence>
<dbReference type="InterPro" id="IPR000184">
    <property type="entry name" value="Bac_surfAg_D15"/>
</dbReference>
<keyword evidence="2" id="KW-0472">Membrane</keyword>
<keyword evidence="5" id="KW-1185">Reference proteome</keyword>
<reference evidence="4" key="1">
    <citation type="submission" date="2023-10" db="EMBL/GenBank/DDBJ databases">
        <title>Characterization and whole genome sequencing of a novel strain of Bergeyella porcorum QD2021 isolated from pig.</title>
        <authorList>
            <person name="Liu G."/>
            <person name="Chen C."/>
            <person name="Han X."/>
        </authorList>
    </citation>
    <scope>NUCLEOTIDE SEQUENCE</scope>
    <source>
        <strain evidence="4">QD2021</strain>
    </source>
</reference>
<dbReference type="Pfam" id="PF01103">
    <property type="entry name" value="Omp85"/>
    <property type="match status" value="1"/>
</dbReference>
<name>A0AAU0F267_9FLAO</name>
<evidence type="ECO:0000256" key="1">
    <source>
        <dbReference type="ARBA" id="ARBA00004370"/>
    </source>
</evidence>
<dbReference type="GO" id="GO:0019867">
    <property type="term" value="C:outer membrane"/>
    <property type="evidence" value="ECO:0007669"/>
    <property type="project" value="InterPro"/>
</dbReference>
<comment type="subcellular location">
    <subcellularLocation>
        <location evidence="1">Membrane</location>
    </subcellularLocation>
</comment>
<dbReference type="Proteomes" id="UP001432059">
    <property type="component" value="Chromosome"/>
</dbReference>
<protein>
    <recommendedName>
        <fullName evidence="3">Bacterial surface antigen (D15) domain-containing protein</fullName>
    </recommendedName>
</protein>